<reference evidence="2 3" key="1">
    <citation type="submission" date="2014-09" db="EMBL/GenBank/DDBJ databases">
        <authorList>
            <person name="Magalhaes I.L.F."/>
            <person name="Oliveira U."/>
            <person name="Santos F.R."/>
            <person name="Vidigal T.H.D.A."/>
            <person name="Brescovit A.D."/>
            <person name="Santos A.J."/>
        </authorList>
    </citation>
    <scope>NUCLEOTIDE SEQUENCE [LARGE SCALE GENOMIC DNA]</scope>
</reference>
<evidence type="ECO:0000256" key="1">
    <source>
        <dbReference type="SAM" id="MobiDB-lite"/>
    </source>
</evidence>
<evidence type="ECO:0000313" key="2">
    <source>
        <dbReference type="EMBL" id="CEH12724.1"/>
    </source>
</evidence>
<accession>A0A0P1B9R0</accession>
<feature type="region of interest" description="Disordered" evidence="1">
    <location>
        <begin position="1"/>
        <end position="81"/>
    </location>
</feature>
<dbReference type="Proteomes" id="UP000054845">
    <property type="component" value="Unassembled WGS sequence"/>
</dbReference>
<protein>
    <submittedName>
        <fullName evidence="2">Uncharacterized protein</fullName>
    </submittedName>
</protein>
<feature type="compositionally biased region" description="Polar residues" evidence="1">
    <location>
        <begin position="36"/>
        <end position="53"/>
    </location>
</feature>
<sequence>MSPFGHQSSSSSRRRLPSRSVSTGGSVAIRPRSRPHSYTLTHLGNYTSPSPTESGDWLGSDRKTQSHHLGCGTLPDPLALS</sequence>
<proteinExistence type="predicted"/>
<evidence type="ECO:0000313" key="3">
    <source>
        <dbReference type="Proteomes" id="UP000054845"/>
    </source>
</evidence>
<keyword evidence="3" id="KW-1185">Reference proteome</keyword>
<dbReference type="EMBL" id="CCYA01000181">
    <property type="protein sequence ID" value="CEH12724.1"/>
    <property type="molecule type" value="Genomic_DNA"/>
</dbReference>
<organism evidence="2 3">
    <name type="scientific">Ceraceosorus bombacis</name>
    <dbReference type="NCBI Taxonomy" id="401625"/>
    <lineage>
        <taxon>Eukaryota</taxon>
        <taxon>Fungi</taxon>
        <taxon>Dikarya</taxon>
        <taxon>Basidiomycota</taxon>
        <taxon>Ustilaginomycotina</taxon>
        <taxon>Exobasidiomycetes</taxon>
        <taxon>Ceraceosorales</taxon>
        <taxon>Ceraceosoraceae</taxon>
        <taxon>Ceraceosorus</taxon>
    </lineage>
</organism>
<dbReference type="AlphaFoldDB" id="A0A0P1B9R0"/>
<name>A0A0P1B9R0_9BASI</name>